<reference evidence="10" key="1">
    <citation type="journal article" date="2021" name="Nat. Commun.">
        <title>Genetic determinants of endophytism in the Arabidopsis root mycobiome.</title>
        <authorList>
            <person name="Mesny F."/>
            <person name="Miyauchi S."/>
            <person name="Thiergart T."/>
            <person name="Pickel B."/>
            <person name="Atanasova L."/>
            <person name="Karlsson M."/>
            <person name="Huettel B."/>
            <person name="Barry K.W."/>
            <person name="Haridas S."/>
            <person name="Chen C."/>
            <person name="Bauer D."/>
            <person name="Andreopoulos W."/>
            <person name="Pangilinan J."/>
            <person name="LaButti K."/>
            <person name="Riley R."/>
            <person name="Lipzen A."/>
            <person name="Clum A."/>
            <person name="Drula E."/>
            <person name="Henrissat B."/>
            <person name="Kohler A."/>
            <person name="Grigoriev I.V."/>
            <person name="Martin F.M."/>
            <person name="Hacquard S."/>
        </authorList>
    </citation>
    <scope>NUCLEOTIDE SEQUENCE</scope>
    <source>
        <strain evidence="10">MPI-CAGE-AT-0016</strain>
    </source>
</reference>
<evidence type="ECO:0000256" key="2">
    <source>
        <dbReference type="ARBA" id="ARBA00022723"/>
    </source>
</evidence>
<evidence type="ECO:0000313" key="10">
    <source>
        <dbReference type="EMBL" id="KAH7359128.1"/>
    </source>
</evidence>
<keyword evidence="5" id="KW-0238">DNA-binding</keyword>
<evidence type="ECO:0000313" key="11">
    <source>
        <dbReference type="Proteomes" id="UP000813385"/>
    </source>
</evidence>
<feature type="compositionally biased region" description="Low complexity" evidence="8">
    <location>
        <begin position="690"/>
        <end position="699"/>
    </location>
</feature>
<dbReference type="InterPro" id="IPR036864">
    <property type="entry name" value="Zn2-C6_fun-type_DNA-bd_sf"/>
</dbReference>
<evidence type="ECO:0000256" key="8">
    <source>
        <dbReference type="SAM" id="MobiDB-lite"/>
    </source>
</evidence>
<keyword evidence="7" id="KW-0539">Nucleus</keyword>
<dbReference type="AlphaFoldDB" id="A0A8K0TIQ2"/>
<dbReference type="GO" id="GO:0006351">
    <property type="term" value="P:DNA-templated transcription"/>
    <property type="evidence" value="ECO:0007669"/>
    <property type="project" value="InterPro"/>
</dbReference>
<sequence>MATQTQPLKKVRLACQRCRARRTKCDGQVPACTNCAKAGEICLDVDSQNPSVLIPRNFAAAAQARIQWLEGIIRGRLPDVDLNAGPKVDAPPDPRLGGSFVPTEGEVDTSSSTSMKRRADSDETSLTHDAFPEQAHSLSVNLGMLSLNSDSNQKHYLGSSSGRLFANLIGASPSSNGSESSPAAVDETTIISTLAPEWPGAPLATQLLRQRYCSLHGILRRELPPNKKEAQQLLHSYICWIHPDFPVLDPSSLLGGLDALYATFECSLDNDALPLGWPSCAEPFRWNGRLMTPADPEKDTVPMPVVAFTTFMALNIAAIIRVRSRNYGHAPERFYRAATEFSQDCFSQISLPSIQALVTLIIHSMLTPAEINLWILLHIASAQCIELGIHREDETEINNPEDGLVTRQIRRSIFYTIYTLDRWISAIQGRPLGFRDETFDVKIPQALPVAADAPCLAVHPSFSVAVVRYSKCQFELGRIVSDIKLRLYHLPGALTALTFTDDHFSARDRIEGNLKAWLGRMLSAMDPGLAGIDTRQRRIWQCKLQAGYHTAAVLLFQPSQVIRVPGPEQLMKCYEHACAIIENYQRLQDLQGLHYGWRAVQNIFAAGATVVYCFWMSAAVRQNSVATDLAKTLRACTNLLTLGGEWWPSARKGQHGFGSVVDLTVQRLFSAQGPSRPSKTPRLAEPTRWTSSSTGSSNNITQQPRGGHEVFVSSGDADDSFAPDAGGEVSASVPPWNAGGEQAYTGAPWSDPSMPGDTLLDMDGFIPEVEAFLADFDRSRFSWTFPLDGSNEMVNPDHLPDYRF</sequence>
<dbReference type="GO" id="GO:0045944">
    <property type="term" value="P:positive regulation of transcription by RNA polymerase II"/>
    <property type="evidence" value="ECO:0007669"/>
    <property type="project" value="TreeGrafter"/>
</dbReference>
<dbReference type="CDD" id="cd12148">
    <property type="entry name" value="fungal_TF_MHR"/>
    <property type="match status" value="1"/>
</dbReference>
<dbReference type="Proteomes" id="UP000813385">
    <property type="component" value="Unassembled WGS sequence"/>
</dbReference>
<evidence type="ECO:0000256" key="4">
    <source>
        <dbReference type="ARBA" id="ARBA00023015"/>
    </source>
</evidence>
<feature type="region of interest" description="Disordered" evidence="8">
    <location>
        <begin position="671"/>
        <end position="751"/>
    </location>
</feature>
<name>A0A8K0TIQ2_9PEZI</name>
<keyword evidence="11" id="KW-1185">Reference proteome</keyword>
<keyword evidence="3" id="KW-0862">Zinc</keyword>
<dbReference type="PROSITE" id="PS00463">
    <property type="entry name" value="ZN2_CY6_FUNGAL_1"/>
    <property type="match status" value="1"/>
</dbReference>
<evidence type="ECO:0000256" key="3">
    <source>
        <dbReference type="ARBA" id="ARBA00022833"/>
    </source>
</evidence>
<evidence type="ECO:0000259" key="9">
    <source>
        <dbReference type="PROSITE" id="PS50048"/>
    </source>
</evidence>
<dbReference type="GO" id="GO:0008270">
    <property type="term" value="F:zinc ion binding"/>
    <property type="evidence" value="ECO:0007669"/>
    <property type="project" value="InterPro"/>
</dbReference>
<feature type="domain" description="Zn(2)-C6 fungal-type" evidence="9">
    <location>
        <begin position="14"/>
        <end position="42"/>
    </location>
</feature>
<keyword evidence="4" id="KW-0805">Transcription regulation</keyword>
<dbReference type="CDD" id="cd00067">
    <property type="entry name" value="GAL4"/>
    <property type="match status" value="1"/>
</dbReference>
<evidence type="ECO:0000256" key="6">
    <source>
        <dbReference type="ARBA" id="ARBA00023163"/>
    </source>
</evidence>
<evidence type="ECO:0000256" key="5">
    <source>
        <dbReference type="ARBA" id="ARBA00023125"/>
    </source>
</evidence>
<keyword evidence="6" id="KW-0804">Transcription</keyword>
<dbReference type="PANTHER" id="PTHR47782:SF1">
    <property type="entry name" value="PYRIMIDINE PATHWAY REGULATORY PROTEIN 1"/>
    <property type="match status" value="1"/>
</dbReference>
<evidence type="ECO:0000256" key="7">
    <source>
        <dbReference type="ARBA" id="ARBA00023242"/>
    </source>
</evidence>
<gene>
    <name evidence="10" type="ORF">B0T11DRAFT_355765</name>
</gene>
<dbReference type="InterPro" id="IPR001138">
    <property type="entry name" value="Zn2Cys6_DnaBD"/>
</dbReference>
<dbReference type="SMART" id="SM00906">
    <property type="entry name" value="Fungal_trans"/>
    <property type="match status" value="1"/>
</dbReference>
<proteinExistence type="predicted"/>
<dbReference type="SUPFAM" id="SSF57701">
    <property type="entry name" value="Zn2/Cys6 DNA-binding domain"/>
    <property type="match status" value="1"/>
</dbReference>
<comment type="subcellular location">
    <subcellularLocation>
        <location evidence="1">Nucleus</location>
    </subcellularLocation>
</comment>
<dbReference type="OrthoDB" id="25921at2759"/>
<feature type="region of interest" description="Disordered" evidence="8">
    <location>
        <begin position="83"/>
        <end position="126"/>
    </location>
</feature>
<organism evidence="10 11">
    <name type="scientific">Plectosphaerella cucumerina</name>
    <dbReference type="NCBI Taxonomy" id="40658"/>
    <lineage>
        <taxon>Eukaryota</taxon>
        <taxon>Fungi</taxon>
        <taxon>Dikarya</taxon>
        <taxon>Ascomycota</taxon>
        <taxon>Pezizomycotina</taxon>
        <taxon>Sordariomycetes</taxon>
        <taxon>Hypocreomycetidae</taxon>
        <taxon>Glomerellales</taxon>
        <taxon>Plectosphaerellaceae</taxon>
        <taxon>Plectosphaerella</taxon>
    </lineage>
</organism>
<dbReference type="SMART" id="SM00066">
    <property type="entry name" value="GAL4"/>
    <property type="match status" value="1"/>
</dbReference>
<dbReference type="PANTHER" id="PTHR47782">
    <property type="entry name" value="ZN(II)2CYS6 TRANSCRIPTION FACTOR (EUROFUNG)-RELATED"/>
    <property type="match status" value="1"/>
</dbReference>
<dbReference type="InterPro" id="IPR007219">
    <property type="entry name" value="XnlR_reg_dom"/>
</dbReference>
<evidence type="ECO:0000256" key="1">
    <source>
        <dbReference type="ARBA" id="ARBA00004123"/>
    </source>
</evidence>
<dbReference type="EMBL" id="JAGPXD010000004">
    <property type="protein sequence ID" value="KAH7359128.1"/>
    <property type="molecule type" value="Genomic_DNA"/>
</dbReference>
<accession>A0A8K0TIQ2</accession>
<protein>
    <recommendedName>
        <fullName evidence="9">Zn(2)-C6 fungal-type domain-containing protein</fullName>
    </recommendedName>
</protein>
<dbReference type="Pfam" id="PF04082">
    <property type="entry name" value="Fungal_trans"/>
    <property type="match status" value="1"/>
</dbReference>
<comment type="caution">
    <text evidence="10">The sequence shown here is derived from an EMBL/GenBank/DDBJ whole genome shotgun (WGS) entry which is preliminary data.</text>
</comment>
<dbReference type="GO" id="GO:0005634">
    <property type="term" value="C:nucleus"/>
    <property type="evidence" value="ECO:0007669"/>
    <property type="project" value="UniProtKB-SubCell"/>
</dbReference>
<dbReference type="InterPro" id="IPR052202">
    <property type="entry name" value="Yeast_MetPath_Reg"/>
</dbReference>
<dbReference type="GO" id="GO:0043565">
    <property type="term" value="F:sequence-specific DNA binding"/>
    <property type="evidence" value="ECO:0007669"/>
    <property type="project" value="TreeGrafter"/>
</dbReference>
<dbReference type="GO" id="GO:0000981">
    <property type="term" value="F:DNA-binding transcription factor activity, RNA polymerase II-specific"/>
    <property type="evidence" value="ECO:0007669"/>
    <property type="project" value="InterPro"/>
</dbReference>
<dbReference type="Pfam" id="PF00172">
    <property type="entry name" value="Zn_clus"/>
    <property type="match status" value="1"/>
</dbReference>
<keyword evidence="2" id="KW-0479">Metal-binding</keyword>
<dbReference type="Gene3D" id="4.10.240.10">
    <property type="entry name" value="Zn(2)-C6 fungal-type DNA-binding domain"/>
    <property type="match status" value="1"/>
</dbReference>
<dbReference type="PROSITE" id="PS50048">
    <property type="entry name" value="ZN2_CY6_FUNGAL_2"/>
    <property type="match status" value="1"/>
</dbReference>